<evidence type="ECO:0000313" key="3">
    <source>
        <dbReference type="Proteomes" id="UP001417504"/>
    </source>
</evidence>
<dbReference type="Proteomes" id="UP001417504">
    <property type="component" value="Unassembled WGS sequence"/>
</dbReference>
<evidence type="ECO:0000313" key="2">
    <source>
        <dbReference type="EMBL" id="KAK9138889.1"/>
    </source>
</evidence>
<organism evidence="2 3">
    <name type="scientific">Stephania japonica</name>
    <dbReference type="NCBI Taxonomy" id="461633"/>
    <lineage>
        <taxon>Eukaryota</taxon>
        <taxon>Viridiplantae</taxon>
        <taxon>Streptophyta</taxon>
        <taxon>Embryophyta</taxon>
        <taxon>Tracheophyta</taxon>
        <taxon>Spermatophyta</taxon>
        <taxon>Magnoliopsida</taxon>
        <taxon>Ranunculales</taxon>
        <taxon>Menispermaceae</taxon>
        <taxon>Menispermoideae</taxon>
        <taxon>Cissampelideae</taxon>
        <taxon>Stephania</taxon>
    </lineage>
</organism>
<proteinExistence type="predicted"/>
<keyword evidence="1" id="KW-0812">Transmembrane</keyword>
<name>A0AAP0JS85_9MAGN</name>
<dbReference type="EMBL" id="JBBNAE010000003">
    <property type="protein sequence ID" value="KAK9138889.1"/>
    <property type="molecule type" value="Genomic_DNA"/>
</dbReference>
<accession>A0AAP0JS85</accession>
<reference evidence="2 3" key="1">
    <citation type="submission" date="2024-01" db="EMBL/GenBank/DDBJ databases">
        <title>Genome assemblies of Stephania.</title>
        <authorList>
            <person name="Yang L."/>
        </authorList>
    </citation>
    <scope>NUCLEOTIDE SEQUENCE [LARGE SCALE GENOMIC DNA]</scope>
    <source>
        <strain evidence="2">QJT</strain>
        <tissue evidence="2">Leaf</tissue>
    </source>
</reference>
<keyword evidence="1" id="KW-1133">Transmembrane helix</keyword>
<feature type="transmembrane region" description="Helical" evidence="1">
    <location>
        <begin position="20"/>
        <end position="42"/>
    </location>
</feature>
<sequence>MSSTQLLIIHFGKLFSALKTFAISVSHFFNTALALAFVLLLVEHARRKAGRIPIRIPRSGPPRIKKIKTIATRSTTLSRK</sequence>
<dbReference type="AlphaFoldDB" id="A0AAP0JS85"/>
<protein>
    <submittedName>
        <fullName evidence="2">Uncharacterized protein</fullName>
    </submittedName>
</protein>
<gene>
    <name evidence="2" type="ORF">Sjap_009483</name>
</gene>
<keyword evidence="1" id="KW-0472">Membrane</keyword>
<keyword evidence="3" id="KW-1185">Reference proteome</keyword>
<evidence type="ECO:0000256" key="1">
    <source>
        <dbReference type="SAM" id="Phobius"/>
    </source>
</evidence>
<comment type="caution">
    <text evidence="2">The sequence shown here is derived from an EMBL/GenBank/DDBJ whole genome shotgun (WGS) entry which is preliminary data.</text>
</comment>